<dbReference type="InterPro" id="IPR036322">
    <property type="entry name" value="WD40_repeat_dom_sf"/>
</dbReference>
<feature type="compositionally biased region" description="Acidic residues" evidence="1">
    <location>
        <begin position="549"/>
        <end position="559"/>
    </location>
</feature>
<proteinExistence type="predicted"/>
<dbReference type="EMBL" id="BFEA01000200">
    <property type="protein sequence ID" value="GBG74263.1"/>
    <property type="molecule type" value="Genomic_DNA"/>
</dbReference>
<reference evidence="2 3" key="1">
    <citation type="journal article" date="2018" name="Cell">
        <title>The Chara Genome: Secondary Complexity and Implications for Plant Terrestrialization.</title>
        <authorList>
            <person name="Nishiyama T."/>
            <person name="Sakayama H."/>
            <person name="Vries J.D."/>
            <person name="Buschmann H."/>
            <person name="Saint-Marcoux D."/>
            <person name="Ullrich K.K."/>
            <person name="Haas F.B."/>
            <person name="Vanderstraeten L."/>
            <person name="Becker D."/>
            <person name="Lang D."/>
            <person name="Vosolsobe S."/>
            <person name="Rombauts S."/>
            <person name="Wilhelmsson P.K.I."/>
            <person name="Janitza P."/>
            <person name="Kern R."/>
            <person name="Heyl A."/>
            <person name="Rumpler F."/>
            <person name="Villalobos L.I.A.C."/>
            <person name="Clay J.M."/>
            <person name="Skokan R."/>
            <person name="Toyoda A."/>
            <person name="Suzuki Y."/>
            <person name="Kagoshima H."/>
            <person name="Schijlen E."/>
            <person name="Tajeshwar N."/>
            <person name="Catarino B."/>
            <person name="Hetherington A.J."/>
            <person name="Saltykova A."/>
            <person name="Bonnot C."/>
            <person name="Breuninger H."/>
            <person name="Symeonidi A."/>
            <person name="Radhakrishnan G.V."/>
            <person name="Van Nieuwerburgh F."/>
            <person name="Deforce D."/>
            <person name="Chang C."/>
            <person name="Karol K.G."/>
            <person name="Hedrich R."/>
            <person name="Ulvskov P."/>
            <person name="Glockner G."/>
            <person name="Delwiche C.F."/>
            <person name="Petrasek J."/>
            <person name="Van de Peer Y."/>
            <person name="Friml J."/>
            <person name="Beilby M."/>
            <person name="Dolan L."/>
            <person name="Kohara Y."/>
            <person name="Sugano S."/>
            <person name="Fujiyama A."/>
            <person name="Delaux P.-M."/>
            <person name="Quint M."/>
            <person name="TheiBen G."/>
            <person name="Hagemann M."/>
            <person name="Harholt J."/>
            <person name="Dunand C."/>
            <person name="Zachgo S."/>
            <person name="Langdale J."/>
            <person name="Maumus F."/>
            <person name="Straeten D.V.D."/>
            <person name="Gould S.B."/>
            <person name="Rensing S.A."/>
        </authorList>
    </citation>
    <scope>NUCLEOTIDE SEQUENCE [LARGE SCALE GENOMIC DNA]</scope>
    <source>
        <strain evidence="2 3">S276</strain>
    </source>
</reference>
<feature type="region of interest" description="Disordered" evidence="1">
    <location>
        <begin position="242"/>
        <end position="283"/>
    </location>
</feature>
<feature type="compositionally biased region" description="Basic and acidic residues" evidence="1">
    <location>
        <begin position="1059"/>
        <end position="1079"/>
    </location>
</feature>
<dbReference type="Gramene" id="GBG74263">
    <property type="protein sequence ID" value="GBG74263"/>
    <property type="gene ID" value="CBR_g18674"/>
</dbReference>
<feature type="region of interest" description="Disordered" evidence="1">
    <location>
        <begin position="343"/>
        <end position="375"/>
    </location>
</feature>
<protein>
    <submittedName>
        <fullName evidence="2">Uncharacterized protein</fullName>
    </submittedName>
</protein>
<feature type="compositionally biased region" description="Basic and acidic residues" evidence="1">
    <location>
        <begin position="562"/>
        <end position="575"/>
    </location>
</feature>
<feature type="compositionally biased region" description="Basic and acidic residues" evidence="1">
    <location>
        <begin position="397"/>
        <end position="430"/>
    </location>
</feature>
<gene>
    <name evidence="2" type="ORF">CBR_g18674</name>
</gene>
<feature type="compositionally biased region" description="Basic residues" evidence="1">
    <location>
        <begin position="363"/>
        <end position="374"/>
    </location>
</feature>
<evidence type="ECO:0000256" key="1">
    <source>
        <dbReference type="SAM" id="MobiDB-lite"/>
    </source>
</evidence>
<organism evidence="2 3">
    <name type="scientific">Chara braunii</name>
    <name type="common">Braun's stonewort</name>
    <dbReference type="NCBI Taxonomy" id="69332"/>
    <lineage>
        <taxon>Eukaryota</taxon>
        <taxon>Viridiplantae</taxon>
        <taxon>Streptophyta</taxon>
        <taxon>Charophyceae</taxon>
        <taxon>Charales</taxon>
        <taxon>Characeae</taxon>
        <taxon>Chara</taxon>
    </lineage>
</organism>
<feature type="region of interest" description="Disordered" evidence="1">
    <location>
        <begin position="1585"/>
        <end position="1625"/>
    </location>
</feature>
<feature type="compositionally biased region" description="Low complexity" evidence="1">
    <location>
        <begin position="273"/>
        <end position="283"/>
    </location>
</feature>
<dbReference type="Proteomes" id="UP000265515">
    <property type="component" value="Unassembled WGS sequence"/>
</dbReference>
<evidence type="ECO:0000313" key="2">
    <source>
        <dbReference type="EMBL" id="GBG74263.1"/>
    </source>
</evidence>
<dbReference type="SUPFAM" id="SSF50978">
    <property type="entry name" value="WD40 repeat-like"/>
    <property type="match status" value="1"/>
</dbReference>
<accession>A0A388KWD4</accession>
<feature type="region of interest" description="Disordered" evidence="1">
    <location>
        <begin position="387"/>
        <end position="452"/>
    </location>
</feature>
<feature type="region of interest" description="Disordered" evidence="1">
    <location>
        <begin position="506"/>
        <end position="604"/>
    </location>
</feature>
<comment type="caution">
    <text evidence="2">The sequence shown here is derived from an EMBL/GenBank/DDBJ whole genome shotgun (WGS) entry which is preliminary data.</text>
</comment>
<feature type="compositionally biased region" description="Basic and acidic residues" evidence="1">
    <location>
        <begin position="513"/>
        <end position="548"/>
    </location>
</feature>
<sequence>MAMDRDMDLDGKDANKWKEEGVCGGEIEREGRDGSGNRLAAEMMTMPLGAQGAATAMAMRAAAEEEGGGGVQSGGRRASGCCWRHETESLLLWRLQLQQELVELRDFLCLKRQTEKNECKGALLPPFRAACPLARDTADRTNPPLFHAIPNYKGDDFSREGSASPIAGTMRRPDGHDARMCDQNAVVRMSEAEDVSSNQLAEVQRWQQQQGIVHGGGPGDPSGVGSGSTRVHGGEALDTVLDRGLAGGGMNSRGRDLSKRGRLQRRKKPAEEVVGTRTGVGQVGKEAKVSDDRSQVIRAQVGDERRVVGGESLIVRGWTESPSPGEETMGSVGFACVNDPQERREEGEGFGATLAKGCSTGVPKKKRRSKRGRRVWNVERERGVCTTPADEPEAEGGVDRKRQCVEGKRGKKGLPVEEGGKESEQGEGRETGQAAANEGTEGQKSSEEQLGMRGTSGIVACFTHEDRLDTATRKLHMYTSNGHESPPQVDGPVAEPLSIFSTDTSITSAHRTASHETLAKGEVVEPTEKKMARDAEGRGSGEEVADRDPELEDSQDEIVPETPEKDYDSRKERVRLGLSRRRGRAGSSTGLDLLASNGPGNSQRQLFFSSYYEQQDQEEGKQEPIGQERMRERTGKECWPKDALDGHAAAAVDYGSKDSNLVACRGNLGGRSDFCKSKASKDGRTSHPSVLGGDGKGKANATLHIAECQELLKQRTGNRVVYRSLEDKDLDVVSSCMNADVNAGQVREVECVSVTNGSDEKEGSYGQQGKQPSGCSIAAPNQISATAGRGGGEDLGDRIEKDEVLDGEGESGSRQEQRDAARGLRQAEAALAQGRNVGDEVLMVLSGRDRSGNSTEKYARAVPVLTGEALLFGSSYGKPDHAAEECGATCAGGSSKSEADEEREGDACTEQGVVVARGEHGWNHQNAQDGHRHVGGADANTRGMCVSNPCEPEGAGGALPVGCREEWGGEREEGADVAEERDGMRLSSSLPCTHKGRCRWHRSARVGKGRGGRVPTASGGISPQNRSQLHVKRRHSGAQYGRNDLSRWKRSRRQSPEGIPHELDLAEDSKVLSREEARRAAGGAAGDSVKELGERDGQVIPLAESICIEASTPDAEIETQPTQHQGGTDSLLIPMAMNHRSGSHVGGDESEHRKSAQCLHRRRKDSCLDVTADQPDVPVELQLDGGIVERCGRKEVNGAASCHEDKGMAVMSHVCGLGVCEEDGSSRQVDRETDAARLDRTDIAIAVGELQACQSVPAPPPSHHNESDTWLGSKMQSVLEASVHGGVESNNCPPVEQIEGCSAFWPLFCLDTPGRVIALVLHAIPGVKAMLGVCCEVEKSGVGIVMMVFELAEEWMTSSGKQLDSTPSLVQCLRLKEMDRVLADGGDQCVRLGRYDGLSFIPAGNGVAFSSCFSVFEEDCFVVAETSREESELPGGGRGGWDEGGKGCCVQVVCWEEGRKGLAMLKVRSRLKTPICVLVVAPCKLVLAGEEGRIEVWNMEKDWRESEGSFILSGDGARCPRVPPITGLVPLAGSSDVILSCGHGGSLVLWDLKKRMSRFLCFIPGQQFLCVHPLHMAADRTTCAPEANGRSSDREQIGVGGGIRKQGQIKPSHGHDGGTGSGCCEMTSTPPAVKPQSILAGMDSGQGEGSDQSSIVLLIMCASDTCRTGNEMSALSVPKNREHQEAMLLSGSFVQTHNNDCCSPPPHVQDTSDDHHQYANYSCRIAHLRERSGVSLGPVLKDRVTAVACLGQCALLATADGRIDVWELSSGKGIVSLCELRGSIVTIIAVHPAAGLVAAVGSKNRIILYRM</sequence>
<evidence type="ECO:0000313" key="3">
    <source>
        <dbReference type="Proteomes" id="UP000265515"/>
    </source>
</evidence>
<feature type="compositionally biased region" description="Polar residues" evidence="1">
    <location>
        <begin position="1019"/>
        <end position="1028"/>
    </location>
</feature>
<feature type="compositionally biased region" description="Basic residues" evidence="1">
    <location>
        <begin position="1001"/>
        <end position="1011"/>
    </location>
</feature>
<dbReference type="OrthoDB" id="1928087at2759"/>
<feature type="region of interest" description="Disordered" evidence="1">
    <location>
        <begin position="1001"/>
        <end position="1093"/>
    </location>
</feature>
<keyword evidence="3" id="KW-1185">Reference proteome</keyword>
<name>A0A388KWD4_CHABU</name>
<feature type="compositionally biased region" description="Basic and acidic residues" evidence="1">
    <location>
        <begin position="811"/>
        <end position="822"/>
    </location>
</feature>
<feature type="region of interest" description="Disordered" evidence="1">
    <location>
        <begin position="803"/>
        <end position="825"/>
    </location>
</feature>